<protein>
    <submittedName>
        <fullName evidence="1">Uncharacterized protein</fullName>
    </submittedName>
</protein>
<dbReference type="Proteomes" id="UP000472372">
    <property type="component" value="Chromosome 1"/>
</dbReference>
<reference evidence="1" key="1">
    <citation type="submission" date="2021-02" db="EMBL/GenBank/DDBJ databases">
        <authorList>
            <person name="Syme A R."/>
            <person name="Syme A R."/>
            <person name="Moolhuijzen P."/>
        </authorList>
    </citation>
    <scope>NUCLEOTIDE SEQUENCE</scope>
    <source>
        <strain evidence="1">W1-1</strain>
    </source>
</reference>
<evidence type="ECO:0000313" key="2">
    <source>
        <dbReference type="Proteomes" id="UP000472372"/>
    </source>
</evidence>
<dbReference type="EMBL" id="HG992977">
    <property type="protein sequence ID" value="CAE7002430.1"/>
    <property type="molecule type" value="Genomic_DNA"/>
</dbReference>
<name>A0A6S6V8A1_9PLEO</name>
<evidence type="ECO:0000313" key="1">
    <source>
        <dbReference type="EMBL" id="CAE7002430.1"/>
    </source>
</evidence>
<proteinExistence type="predicted"/>
<organism evidence="1 2">
    <name type="scientific">Pyrenophora teres f. teres</name>
    <dbReference type="NCBI Taxonomy" id="97479"/>
    <lineage>
        <taxon>Eukaryota</taxon>
        <taxon>Fungi</taxon>
        <taxon>Dikarya</taxon>
        <taxon>Ascomycota</taxon>
        <taxon>Pezizomycotina</taxon>
        <taxon>Dothideomycetes</taxon>
        <taxon>Pleosporomycetidae</taxon>
        <taxon>Pleosporales</taxon>
        <taxon>Pleosporineae</taxon>
        <taxon>Pleosporaceae</taxon>
        <taxon>Pyrenophora</taxon>
    </lineage>
</organism>
<accession>A0A6S6V8A1</accession>
<gene>
    <name evidence="1" type="ORF">PTTW11_01388</name>
</gene>
<dbReference type="AlphaFoldDB" id="A0A6S6V8A1"/>
<sequence>MVAAVPANSSSSIDPAAIASALGVTTLDITKLNTMTDVHNCDPMPRIHPIGSQPPLSSTAAWPEDVKAQFMADMKAVFADFLHKPASAALSKCQIAKAHPPELKTLL</sequence>